<comment type="subcellular location">
    <subcellularLocation>
        <location evidence="1">Cell membrane</location>
        <topology evidence="1">Multi-pass membrane protein</topology>
    </subcellularLocation>
</comment>
<evidence type="ECO:0000256" key="7">
    <source>
        <dbReference type="SAM" id="Phobius"/>
    </source>
</evidence>
<sequence length="802" mass="81595">MITGLALKTLRHRKAAFTGAFVALVCAAALVCACLMLLETGLRGGVAPERYAAAPLIVAGDQNVHETVTKSSGKVKTKAKPLSERVWIPAAAAARLRGLPGVSKVLTEVTFPVNGHALGHGWESAGLTPFAIAQGRPPREDHEVVVDARSGLSVGAALHVRGEAYRVVGVTAQALPSQDTVFFSTSEARRLAGRPGLVTAIGVFPRAGMSVDVSSVLSTGERLVAYTGDERGTVEFLDAEQARVRLISLGGALGGTSLLVAILVVTGTAALAVQQRRREIALLRAVAATPGQVRRLLGGESLLVGLAAGVIGSAAGIALGFWLRGRFVELGAMPENLRLVVSPFPAAAALLAAVAAAWAATRLSVRRTARIRPVEALGEAAMGEGRLPLGRSIAGVLCVAGGIVLTLVLSGLETEAASSPVTMLTALVWTVAVTLLGPVLARAATALLGIALRASRAGYLAARNLRTGPGRMASVMAPLTLLVAMTCTILFTQTTMGHASAAQAAAGTHADYVVSGATADAVRRVPGVKAVTSVVRTSVRVGLDKYGAQGVDGGERPIGQAVDLGVVSGSLDGFGAGSAALSESAASRLGLSVGKALTLTLGDGTPAELTVAAIYSRGLGFGDLTLPYALVAGHVDDPSGTLLVEAPSVSRAALAAVAPLVSPTEGTGTQTPNAEVNYVAMGLIIAFSAIAVVNTLAMSTTDRSRELALLRLVGATRRQVLRMLRLETLTALIVSVLAGTGIALITLSAFSRGMTGSALPYVPPAGYALVIAAVVALALVATSLPARLALRARPAETIGARQ</sequence>
<dbReference type="Proteomes" id="UP000313066">
    <property type="component" value="Unassembled WGS sequence"/>
</dbReference>
<dbReference type="InterPro" id="IPR003838">
    <property type="entry name" value="ABC3_permease_C"/>
</dbReference>
<evidence type="ECO:0000256" key="4">
    <source>
        <dbReference type="ARBA" id="ARBA00022989"/>
    </source>
</evidence>
<feature type="transmembrane region" description="Helical" evidence="7">
    <location>
        <begin position="424"/>
        <end position="452"/>
    </location>
</feature>
<feature type="domain" description="ABC3 transporter permease C-terminal" evidence="8">
    <location>
        <begin position="254"/>
        <end position="372"/>
    </location>
</feature>
<comment type="caution">
    <text evidence="9">The sequence shown here is derived from an EMBL/GenBank/DDBJ whole genome shotgun (WGS) entry which is preliminary data.</text>
</comment>
<dbReference type="GO" id="GO:0022857">
    <property type="term" value="F:transmembrane transporter activity"/>
    <property type="evidence" value="ECO:0007669"/>
    <property type="project" value="TreeGrafter"/>
</dbReference>
<evidence type="ECO:0000313" key="10">
    <source>
        <dbReference type="Proteomes" id="UP000313066"/>
    </source>
</evidence>
<dbReference type="PANTHER" id="PTHR30572:SF4">
    <property type="entry name" value="ABC TRANSPORTER PERMEASE YTRF"/>
    <property type="match status" value="1"/>
</dbReference>
<dbReference type="PANTHER" id="PTHR30572">
    <property type="entry name" value="MEMBRANE COMPONENT OF TRANSPORTER-RELATED"/>
    <property type="match status" value="1"/>
</dbReference>
<evidence type="ECO:0000256" key="1">
    <source>
        <dbReference type="ARBA" id="ARBA00004651"/>
    </source>
</evidence>
<feature type="transmembrane region" description="Helical" evidence="7">
    <location>
        <begin position="765"/>
        <end position="784"/>
    </location>
</feature>
<accession>A0A5N6C1D3</accession>
<dbReference type="Pfam" id="PF02687">
    <property type="entry name" value="FtsX"/>
    <property type="match status" value="2"/>
</dbReference>
<evidence type="ECO:0000313" key="9">
    <source>
        <dbReference type="EMBL" id="KAB8186574.1"/>
    </source>
</evidence>
<proteinExistence type="inferred from homology"/>
<organism evidence="9 10">
    <name type="scientific">Microbispora catharanthi</name>
    <dbReference type="NCBI Taxonomy" id="1712871"/>
    <lineage>
        <taxon>Bacteria</taxon>
        <taxon>Bacillati</taxon>
        <taxon>Actinomycetota</taxon>
        <taxon>Actinomycetes</taxon>
        <taxon>Streptosporangiales</taxon>
        <taxon>Streptosporangiaceae</taxon>
        <taxon>Microbispora</taxon>
    </lineage>
</organism>
<evidence type="ECO:0000256" key="5">
    <source>
        <dbReference type="ARBA" id="ARBA00023136"/>
    </source>
</evidence>
<feature type="transmembrane region" description="Helical" evidence="7">
    <location>
        <begin position="392"/>
        <end position="412"/>
    </location>
</feature>
<feature type="transmembrane region" description="Helical" evidence="7">
    <location>
        <begin position="15"/>
        <end position="38"/>
    </location>
</feature>
<keyword evidence="5 7" id="KW-0472">Membrane</keyword>
<evidence type="ECO:0000256" key="2">
    <source>
        <dbReference type="ARBA" id="ARBA00022475"/>
    </source>
</evidence>
<dbReference type="InterPro" id="IPR050250">
    <property type="entry name" value="Macrolide_Exporter_MacB"/>
</dbReference>
<feature type="transmembrane region" description="Helical" evidence="7">
    <location>
        <begin position="246"/>
        <end position="273"/>
    </location>
</feature>
<feature type="transmembrane region" description="Helical" evidence="7">
    <location>
        <begin position="473"/>
        <end position="491"/>
    </location>
</feature>
<name>A0A5N6C1D3_9ACTN</name>
<feature type="transmembrane region" description="Helical" evidence="7">
    <location>
        <begin position="302"/>
        <end position="323"/>
    </location>
</feature>
<keyword evidence="10" id="KW-1185">Reference proteome</keyword>
<gene>
    <name evidence="9" type="ORF">FH610_007245</name>
</gene>
<keyword evidence="2" id="KW-1003">Cell membrane</keyword>
<feature type="transmembrane region" description="Helical" evidence="7">
    <location>
        <begin position="343"/>
        <end position="361"/>
    </location>
</feature>
<keyword evidence="3 7" id="KW-0812">Transmembrane</keyword>
<dbReference type="RefSeq" id="WP_139573499.1">
    <property type="nucleotide sequence ID" value="NZ_VDMA02000003.1"/>
</dbReference>
<dbReference type="GO" id="GO:0005886">
    <property type="term" value="C:plasma membrane"/>
    <property type="evidence" value="ECO:0007669"/>
    <property type="project" value="UniProtKB-SubCell"/>
</dbReference>
<dbReference type="AlphaFoldDB" id="A0A5N6C1D3"/>
<dbReference type="EMBL" id="VDMA02000003">
    <property type="protein sequence ID" value="KAB8186574.1"/>
    <property type="molecule type" value="Genomic_DNA"/>
</dbReference>
<feature type="transmembrane region" description="Helical" evidence="7">
    <location>
        <begin position="726"/>
        <end position="745"/>
    </location>
</feature>
<comment type="similarity">
    <text evidence="6">Belongs to the ABC-4 integral membrane protein family.</text>
</comment>
<evidence type="ECO:0000256" key="6">
    <source>
        <dbReference type="ARBA" id="ARBA00038076"/>
    </source>
</evidence>
<evidence type="ECO:0000256" key="3">
    <source>
        <dbReference type="ARBA" id="ARBA00022692"/>
    </source>
</evidence>
<reference evidence="9 10" key="1">
    <citation type="submission" date="2019-10" db="EMBL/GenBank/DDBJ databases">
        <title>Nonomuraea sp. nov., isolated from Phyllanthus amarus.</title>
        <authorList>
            <person name="Klykleung N."/>
            <person name="Tanasupawat S."/>
        </authorList>
    </citation>
    <scope>NUCLEOTIDE SEQUENCE [LARGE SCALE GENOMIC DNA]</scope>
    <source>
        <strain evidence="9 10">CR1-09</strain>
    </source>
</reference>
<keyword evidence="4 7" id="KW-1133">Transmembrane helix</keyword>
<protein>
    <submittedName>
        <fullName evidence="9">FtsX-like permease family protein</fullName>
    </submittedName>
</protein>
<feature type="transmembrane region" description="Helical" evidence="7">
    <location>
        <begin position="678"/>
        <end position="697"/>
    </location>
</feature>
<evidence type="ECO:0000259" key="8">
    <source>
        <dbReference type="Pfam" id="PF02687"/>
    </source>
</evidence>
<feature type="domain" description="ABC3 transporter permease C-terminal" evidence="8">
    <location>
        <begin position="679"/>
        <end position="791"/>
    </location>
</feature>